<dbReference type="GO" id="GO:0005524">
    <property type="term" value="F:ATP binding"/>
    <property type="evidence" value="ECO:0007669"/>
    <property type="project" value="UniProtKB-UniRule"/>
</dbReference>
<dbReference type="PROSITE" id="PS50011">
    <property type="entry name" value="PROTEIN_KINASE_DOM"/>
    <property type="match status" value="1"/>
</dbReference>
<evidence type="ECO:0000259" key="17">
    <source>
        <dbReference type="PROSITE" id="PS50268"/>
    </source>
</evidence>
<evidence type="ECO:0000256" key="12">
    <source>
        <dbReference type="ARBA" id="ARBA00023180"/>
    </source>
</evidence>
<dbReference type="SMART" id="SM00219">
    <property type="entry name" value="TyrKc"/>
    <property type="match status" value="1"/>
</dbReference>
<evidence type="ECO:0000256" key="14">
    <source>
        <dbReference type="PROSITE-ProRule" id="PRU00043"/>
    </source>
</evidence>
<dbReference type="PRINTS" id="PR00109">
    <property type="entry name" value="TYRKINASE"/>
</dbReference>
<proteinExistence type="predicted"/>
<dbReference type="PROSITE" id="PS00107">
    <property type="entry name" value="PROTEIN_KINASE_ATP"/>
    <property type="match status" value="1"/>
</dbReference>
<keyword evidence="7 18" id="KW-0418">Kinase</keyword>
<keyword evidence="18" id="KW-0675">Receptor</keyword>
<keyword evidence="6 15" id="KW-0547">Nucleotide-binding</keyword>
<dbReference type="EMBL" id="KQ982510">
    <property type="protein sequence ID" value="KYQ55624.1"/>
    <property type="molecule type" value="Genomic_DNA"/>
</dbReference>
<sequence length="661" mass="74225">GAHTDIRHCTDLPSTVEEQVATLRPHSRVGSPFASRQTCSSVGSLMCLRSQLSDNTPPIIGLDYRNWKLSETEPVGNVITRVRAEDNEQDKLTYGLEPHNYNGDNRPQSPLPFFIDNRTGIIFLNETLKGRAGQNLLFYVTVSDGQLTAKSEVLVNIEDESTTNRARIRIPYSNQSNSGSRIRPPFLGLSSFPSPLPPLPPKQYHPETTKLELERIKPKENDSNVNGNTISTVNTVNTEESVQINEVETPALSSKVAPSAAPPSQDMAMTLVPIAAGCALVVGLGLGAWSLRSRFCSSRKSKVNMKGQTSVSVSNLSDEPSLVLKRWRGPKTRNNRYQPWEKEFQAGIQNKQEDKWEFPRHRLKVFNILGEGCFGQVWKCEALDINGKSGPTIVAVKTLKENAAERERLDLAQELRVMKNLDPHPNVVRLLGCCTEREPMFVILEYVSGGKLQSFLRASREERNHGGAGLTSRDLTGFVYQIAKGMEYLASKGIIHRDLAARNILIDENRACKVADFGFARDVAANQIYERKSEGRLPIRWMAPESLYDNIFSVKSDIWSFGVLIWEIVTLGSTPYPGLAAAEVMRKIKEGYRLDRPEHCKRELYNIMYYCWDKDPACRPSFAELVSLTEGLLLDETDYIELDRFPDHSYYNVLNLSGEKL</sequence>
<keyword evidence="11" id="KW-0829">Tyrosine-protein kinase</keyword>
<evidence type="ECO:0000256" key="2">
    <source>
        <dbReference type="ARBA" id="ARBA00011902"/>
    </source>
</evidence>
<dbReference type="GO" id="GO:0004714">
    <property type="term" value="F:transmembrane receptor protein tyrosine kinase activity"/>
    <property type="evidence" value="ECO:0007669"/>
    <property type="project" value="UniProtKB-EC"/>
</dbReference>
<keyword evidence="10" id="KW-0472">Membrane</keyword>
<dbReference type="PANTHER" id="PTHR24416:SF621">
    <property type="entry name" value="TYROSINE KINASE RECEPTOR CAD96CA"/>
    <property type="match status" value="1"/>
</dbReference>
<dbReference type="InterPro" id="IPR015919">
    <property type="entry name" value="Cadherin-like_sf"/>
</dbReference>
<dbReference type="Gene3D" id="1.10.510.10">
    <property type="entry name" value="Transferase(Phosphotransferase) domain 1"/>
    <property type="match status" value="1"/>
</dbReference>
<gene>
    <name evidence="18" type="ORF">ALC60_05468</name>
</gene>
<name>A0A151X5M3_9HYME</name>
<organism evidence="18 19">
    <name type="scientific">Mycetomoellerius zeteki</name>
    <dbReference type="NCBI Taxonomy" id="64791"/>
    <lineage>
        <taxon>Eukaryota</taxon>
        <taxon>Metazoa</taxon>
        <taxon>Ecdysozoa</taxon>
        <taxon>Arthropoda</taxon>
        <taxon>Hexapoda</taxon>
        <taxon>Insecta</taxon>
        <taxon>Pterygota</taxon>
        <taxon>Neoptera</taxon>
        <taxon>Endopterygota</taxon>
        <taxon>Hymenoptera</taxon>
        <taxon>Apocrita</taxon>
        <taxon>Aculeata</taxon>
        <taxon>Formicoidea</taxon>
        <taxon>Formicidae</taxon>
        <taxon>Myrmicinae</taxon>
        <taxon>Mycetomoellerius</taxon>
    </lineage>
</organism>
<keyword evidence="14" id="KW-0106">Calcium</keyword>
<evidence type="ECO:0000256" key="10">
    <source>
        <dbReference type="ARBA" id="ARBA00023136"/>
    </source>
</evidence>
<dbReference type="GO" id="GO:0007169">
    <property type="term" value="P:cell surface receptor protein tyrosine kinase signaling pathway"/>
    <property type="evidence" value="ECO:0007669"/>
    <property type="project" value="TreeGrafter"/>
</dbReference>
<feature type="non-terminal residue" evidence="18">
    <location>
        <position position="1"/>
    </location>
</feature>
<dbReference type="InterPro" id="IPR017441">
    <property type="entry name" value="Protein_kinase_ATP_BS"/>
</dbReference>
<evidence type="ECO:0000256" key="9">
    <source>
        <dbReference type="ARBA" id="ARBA00022989"/>
    </source>
</evidence>
<dbReference type="STRING" id="64791.A0A151X5M3"/>
<keyword evidence="4" id="KW-0812">Transmembrane</keyword>
<protein>
    <recommendedName>
        <fullName evidence="2">receptor protein-tyrosine kinase</fullName>
        <ecNumber evidence="2">2.7.10.1</ecNumber>
    </recommendedName>
</protein>
<dbReference type="InterPro" id="IPR020635">
    <property type="entry name" value="Tyr_kinase_cat_dom"/>
</dbReference>
<dbReference type="Pfam" id="PF07714">
    <property type="entry name" value="PK_Tyr_Ser-Thr"/>
    <property type="match status" value="1"/>
</dbReference>
<dbReference type="EC" id="2.7.10.1" evidence="2"/>
<dbReference type="SUPFAM" id="SSF56112">
    <property type="entry name" value="Protein kinase-like (PK-like)"/>
    <property type="match status" value="1"/>
</dbReference>
<evidence type="ECO:0000256" key="4">
    <source>
        <dbReference type="ARBA" id="ARBA00022692"/>
    </source>
</evidence>
<dbReference type="InterPro" id="IPR011009">
    <property type="entry name" value="Kinase-like_dom_sf"/>
</dbReference>
<keyword evidence="3" id="KW-0808">Transferase</keyword>
<feature type="domain" description="Protein kinase" evidence="16">
    <location>
        <begin position="363"/>
        <end position="633"/>
    </location>
</feature>
<dbReference type="CDD" id="cd11304">
    <property type="entry name" value="Cadherin_repeat"/>
    <property type="match status" value="1"/>
</dbReference>
<evidence type="ECO:0000313" key="18">
    <source>
        <dbReference type="EMBL" id="KYQ55624.1"/>
    </source>
</evidence>
<feature type="binding site" evidence="15">
    <location>
        <position position="397"/>
    </location>
    <ligand>
        <name>ATP</name>
        <dbReference type="ChEBI" id="CHEBI:30616"/>
    </ligand>
</feature>
<dbReference type="CDD" id="cd00192">
    <property type="entry name" value="PTKc"/>
    <property type="match status" value="1"/>
</dbReference>
<dbReference type="InterPro" id="IPR002126">
    <property type="entry name" value="Cadherin-like_dom"/>
</dbReference>
<evidence type="ECO:0000256" key="5">
    <source>
        <dbReference type="ARBA" id="ARBA00022729"/>
    </source>
</evidence>
<evidence type="ECO:0000256" key="13">
    <source>
        <dbReference type="ARBA" id="ARBA00051243"/>
    </source>
</evidence>
<reference evidence="18 19" key="1">
    <citation type="submission" date="2015-09" db="EMBL/GenBank/DDBJ databases">
        <title>Trachymyrmex zeteki WGS genome.</title>
        <authorList>
            <person name="Nygaard S."/>
            <person name="Hu H."/>
            <person name="Boomsma J."/>
            <person name="Zhang G."/>
        </authorList>
    </citation>
    <scope>NUCLEOTIDE SEQUENCE [LARGE SCALE GENOMIC DNA]</scope>
    <source>
        <strain evidence="18">Tzet28-1</strain>
        <tissue evidence="18">Whole body</tissue>
    </source>
</reference>
<dbReference type="GO" id="GO:0007156">
    <property type="term" value="P:homophilic cell adhesion via plasma membrane adhesion molecules"/>
    <property type="evidence" value="ECO:0007669"/>
    <property type="project" value="InterPro"/>
</dbReference>
<evidence type="ECO:0000256" key="1">
    <source>
        <dbReference type="ARBA" id="ARBA00004479"/>
    </source>
</evidence>
<dbReference type="FunFam" id="3.30.200.20:FF:000678">
    <property type="entry name" value="Tyrosine kinase receptor"/>
    <property type="match status" value="1"/>
</dbReference>
<keyword evidence="19" id="KW-1185">Reference proteome</keyword>
<dbReference type="FunFam" id="1.10.510.10:FF:000190">
    <property type="entry name" value="Proto-oncogene tyrosine-protein kinase receptor Ret"/>
    <property type="match status" value="1"/>
</dbReference>
<dbReference type="GO" id="GO:1902533">
    <property type="term" value="P:positive regulation of intracellular signal transduction"/>
    <property type="evidence" value="ECO:0007669"/>
    <property type="project" value="UniProtKB-ARBA"/>
</dbReference>
<evidence type="ECO:0000256" key="11">
    <source>
        <dbReference type="ARBA" id="ARBA00023137"/>
    </source>
</evidence>
<keyword evidence="8 15" id="KW-0067">ATP-binding</keyword>
<dbReference type="Gene3D" id="3.30.200.20">
    <property type="entry name" value="Phosphorylase Kinase, domain 1"/>
    <property type="match status" value="1"/>
</dbReference>
<dbReference type="InterPro" id="IPR008266">
    <property type="entry name" value="Tyr_kinase_AS"/>
</dbReference>
<dbReference type="SMART" id="SM00112">
    <property type="entry name" value="CA"/>
    <property type="match status" value="1"/>
</dbReference>
<dbReference type="PROSITE" id="PS00109">
    <property type="entry name" value="PROTEIN_KINASE_TYR"/>
    <property type="match status" value="1"/>
</dbReference>
<dbReference type="AlphaFoldDB" id="A0A151X5M3"/>
<evidence type="ECO:0000256" key="3">
    <source>
        <dbReference type="ARBA" id="ARBA00022679"/>
    </source>
</evidence>
<evidence type="ECO:0000256" key="8">
    <source>
        <dbReference type="ARBA" id="ARBA00022840"/>
    </source>
</evidence>
<keyword evidence="9" id="KW-1133">Transmembrane helix</keyword>
<evidence type="ECO:0000313" key="19">
    <source>
        <dbReference type="Proteomes" id="UP000075809"/>
    </source>
</evidence>
<dbReference type="InterPro" id="IPR050122">
    <property type="entry name" value="RTK"/>
</dbReference>
<dbReference type="GO" id="GO:0043235">
    <property type="term" value="C:receptor complex"/>
    <property type="evidence" value="ECO:0007669"/>
    <property type="project" value="TreeGrafter"/>
</dbReference>
<dbReference type="SUPFAM" id="SSF49313">
    <property type="entry name" value="Cadherin-like"/>
    <property type="match status" value="1"/>
</dbReference>
<evidence type="ECO:0000259" key="16">
    <source>
        <dbReference type="PROSITE" id="PS50011"/>
    </source>
</evidence>
<feature type="domain" description="Cadherin" evidence="17">
    <location>
        <begin position="69"/>
        <end position="186"/>
    </location>
</feature>
<dbReference type="GO" id="GO:0005509">
    <property type="term" value="F:calcium ion binding"/>
    <property type="evidence" value="ECO:0007669"/>
    <property type="project" value="UniProtKB-UniRule"/>
</dbReference>
<keyword evidence="12" id="KW-0325">Glycoprotein</keyword>
<dbReference type="PANTHER" id="PTHR24416">
    <property type="entry name" value="TYROSINE-PROTEIN KINASE RECEPTOR"/>
    <property type="match status" value="1"/>
</dbReference>
<dbReference type="InterPro" id="IPR001245">
    <property type="entry name" value="Ser-Thr/Tyr_kinase_cat_dom"/>
</dbReference>
<accession>A0A151X5M3</accession>
<comment type="catalytic activity">
    <reaction evidence="13">
        <text>L-tyrosyl-[protein] + ATP = O-phospho-L-tyrosyl-[protein] + ADP + H(+)</text>
        <dbReference type="Rhea" id="RHEA:10596"/>
        <dbReference type="Rhea" id="RHEA-COMP:10136"/>
        <dbReference type="Rhea" id="RHEA-COMP:20101"/>
        <dbReference type="ChEBI" id="CHEBI:15378"/>
        <dbReference type="ChEBI" id="CHEBI:30616"/>
        <dbReference type="ChEBI" id="CHEBI:46858"/>
        <dbReference type="ChEBI" id="CHEBI:61978"/>
        <dbReference type="ChEBI" id="CHEBI:456216"/>
        <dbReference type="EC" id="2.7.10.1"/>
    </reaction>
</comment>
<comment type="subcellular location">
    <subcellularLocation>
        <location evidence="1">Membrane</location>
        <topology evidence="1">Single-pass type I membrane protein</topology>
    </subcellularLocation>
</comment>
<dbReference type="Proteomes" id="UP000075809">
    <property type="component" value="Unassembled WGS sequence"/>
</dbReference>
<dbReference type="PROSITE" id="PS50268">
    <property type="entry name" value="CADHERIN_2"/>
    <property type="match status" value="1"/>
</dbReference>
<dbReference type="Gene3D" id="2.60.40.60">
    <property type="entry name" value="Cadherins"/>
    <property type="match status" value="1"/>
</dbReference>
<keyword evidence="5" id="KW-0732">Signal</keyword>
<dbReference type="InterPro" id="IPR000719">
    <property type="entry name" value="Prot_kinase_dom"/>
</dbReference>
<dbReference type="GO" id="GO:0005886">
    <property type="term" value="C:plasma membrane"/>
    <property type="evidence" value="ECO:0007669"/>
    <property type="project" value="TreeGrafter"/>
</dbReference>
<evidence type="ECO:0000256" key="15">
    <source>
        <dbReference type="PROSITE-ProRule" id="PRU10141"/>
    </source>
</evidence>
<evidence type="ECO:0000256" key="6">
    <source>
        <dbReference type="ARBA" id="ARBA00022741"/>
    </source>
</evidence>
<evidence type="ECO:0000256" key="7">
    <source>
        <dbReference type="ARBA" id="ARBA00022777"/>
    </source>
</evidence>